<comment type="caution">
    <text evidence="1">The sequence shown here is derived from an EMBL/GenBank/DDBJ whole genome shotgun (WGS) entry which is preliminary data.</text>
</comment>
<accession>A0ACB5SXG5</accession>
<dbReference type="Proteomes" id="UP001165064">
    <property type="component" value="Unassembled WGS sequence"/>
</dbReference>
<keyword evidence="2" id="KW-1185">Reference proteome</keyword>
<reference evidence="1" key="1">
    <citation type="submission" date="2023-04" db="EMBL/GenBank/DDBJ databases">
        <title>Ambrosiozyma monospora NBRC 10751.</title>
        <authorList>
            <person name="Ichikawa N."/>
            <person name="Sato H."/>
            <person name="Tonouchi N."/>
        </authorList>
    </citation>
    <scope>NUCLEOTIDE SEQUENCE</scope>
    <source>
        <strain evidence="1">NBRC 10751</strain>
    </source>
</reference>
<evidence type="ECO:0000313" key="2">
    <source>
        <dbReference type="Proteomes" id="UP001165064"/>
    </source>
</evidence>
<protein>
    <submittedName>
        <fullName evidence="1">Unnamed protein product</fullName>
    </submittedName>
</protein>
<dbReference type="EMBL" id="BSXS01001262">
    <property type="protein sequence ID" value="GME75632.1"/>
    <property type="molecule type" value="Genomic_DNA"/>
</dbReference>
<sequence>MTHDLQMSKGNGSALLIDIRGAYDNVDTSKLVTILQQRNFPPQLTHWTEHFTNSETTKMRSHYRYSTGLMKVEMGILQGSVIAPLLFLLYTTPMLEEINREVQQTETNINNHVQEIEKKRPINTSVYLDDVTIYIQGNQYYDNNNILFDLFTKIKEIGDVYSIELDSKLTFHKEIERRIAKMRSLSYVISFLIKGINVANAKNLYLATCRSAIEYGGEIWFPAAEDKQKRKLESLQGKIIKRLLNVPQSTPTHYIHKEIGILQLKDQFKLKQEWYATRIAYNMDEGNPIISTHKNDLSSGVKSKIGTKQWNKSPLVKAIQKKTGDDDIFILEKDSTVTNNSKHRLPETSLGNITINLGLKDTFQKARQLVLTQKEQYIQEKQMQQVVILDRWTPMKKFQKTMLNEYLKNTEATPFTTKTHYDLLWSRVRARLRFVDLRAKDHCRHGFHPQEKLHEQVLLFALLTLPG</sequence>
<organism evidence="1 2">
    <name type="scientific">Ambrosiozyma monospora</name>
    <name type="common">Yeast</name>
    <name type="synonym">Endomycopsis monosporus</name>
    <dbReference type="NCBI Taxonomy" id="43982"/>
    <lineage>
        <taxon>Eukaryota</taxon>
        <taxon>Fungi</taxon>
        <taxon>Dikarya</taxon>
        <taxon>Ascomycota</taxon>
        <taxon>Saccharomycotina</taxon>
        <taxon>Pichiomycetes</taxon>
        <taxon>Pichiales</taxon>
        <taxon>Pichiaceae</taxon>
        <taxon>Ambrosiozyma</taxon>
    </lineage>
</organism>
<name>A0ACB5SXG5_AMBMO</name>
<evidence type="ECO:0000313" key="1">
    <source>
        <dbReference type="EMBL" id="GME75632.1"/>
    </source>
</evidence>
<gene>
    <name evidence="1" type="ORF">Amon02_000224700</name>
</gene>
<proteinExistence type="predicted"/>